<sequence>MPRLASTIIAIAIPAIAAISVQGARRRLAYGGRDYDWPVHWEGKSFADAFEQSPARPMHSDGRDITSTDDCPAPLKAACASKGVKAAHLEGPIACGGQGAWCRIMPKDNFPTPCGDFGSACGEFSDPNFFYCNGTTGNLLPEGEIGHAHGFRRDATYTAESGLGSGWLQDHWFRAYSGTLHCCCNPFSATGVVNRMDAGTDGRPEQEIDLGWCEGEEKQDPLYSGGEECWSVEFFGDYMALPLTAAEMPPPYPNILPGEGSPSPSPSPSPGSKTYVISGGSFISPYYDFSPALEPLEPGMTYTFEAAGIAANHPFVIAVAWGIVPEPLPTPFLQEGAFPLVGSSGTVTFTVPPSYNGSLRYYCDRDGDMSALLPLAGVGPPALTCPSEVCDFICQPSACMLPSCSQLCSRCCVPVPTKPPPAPPPPASSLPPPSPATASGCNSDGWCQSPEGPSQQCADDAGPPWADDLDNFGANVRYHDNTPAEPILPADGACPGALAGACAVKGIKAAYLDGPIDCGGQGWFCRIMPQPGWGDCSYGDCNFANCATPNADELDTDGHCHGSDDDSTYGWWVRDHHFRGYTGTLNCCCGWGEPMHGVVNRCDYRKPVSGDEVATCRDANEEHDVDFNPTCDAHPLKPDPVTNGGMCWTVRSFAAK</sequence>
<evidence type="ECO:0000256" key="2">
    <source>
        <dbReference type="SAM" id="SignalP"/>
    </source>
</evidence>
<evidence type="ECO:0000313" key="3">
    <source>
        <dbReference type="EMBL" id="CAE0589440.1"/>
    </source>
</evidence>
<gene>
    <name evidence="3" type="ORF">EHUX00137_LOCUS41467</name>
</gene>
<feature type="compositionally biased region" description="Polar residues" evidence="1">
    <location>
        <begin position="440"/>
        <end position="457"/>
    </location>
</feature>
<keyword evidence="2" id="KW-0732">Signal</keyword>
<feature type="chain" id="PRO_5031068603" evidence="2">
    <location>
        <begin position="19"/>
        <end position="656"/>
    </location>
</feature>
<feature type="region of interest" description="Disordered" evidence="1">
    <location>
        <begin position="252"/>
        <end position="272"/>
    </location>
</feature>
<name>A0A7S3X1D1_EMIHU</name>
<feature type="compositionally biased region" description="Pro residues" evidence="1">
    <location>
        <begin position="422"/>
        <end position="435"/>
    </location>
</feature>
<protein>
    <submittedName>
        <fullName evidence="3">Uncharacterized protein</fullName>
    </submittedName>
</protein>
<proteinExistence type="predicted"/>
<feature type="signal peptide" evidence="2">
    <location>
        <begin position="1"/>
        <end position="18"/>
    </location>
</feature>
<dbReference type="EMBL" id="HBIR01053151">
    <property type="protein sequence ID" value="CAE0589440.1"/>
    <property type="molecule type" value="Transcribed_RNA"/>
</dbReference>
<dbReference type="AlphaFoldDB" id="A0A7S3X1D1"/>
<reference evidence="3" key="1">
    <citation type="submission" date="2021-01" db="EMBL/GenBank/DDBJ databases">
        <authorList>
            <person name="Corre E."/>
            <person name="Pelletier E."/>
            <person name="Niang G."/>
            <person name="Scheremetjew M."/>
            <person name="Finn R."/>
            <person name="Kale V."/>
            <person name="Holt S."/>
            <person name="Cochrane G."/>
            <person name="Meng A."/>
            <person name="Brown T."/>
            <person name="Cohen L."/>
        </authorList>
    </citation>
    <scope>NUCLEOTIDE SEQUENCE</scope>
    <source>
        <strain evidence="3">379</strain>
    </source>
</reference>
<organism evidence="3">
    <name type="scientific">Emiliania huxleyi</name>
    <name type="common">Coccolithophore</name>
    <name type="synonym">Pontosphaera huxleyi</name>
    <dbReference type="NCBI Taxonomy" id="2903"/>
    <lineage>
        <taxon>Eukaryota</taxon>
        <taxon>Haptista</taxon>
        <taxon>Haptophyta</taxon>
        <taxon>Prymnesiophyceae</taxon>
        <taxon>Isochrysidales</taxon>
        <taxon>Noelaerhabdaceae</taxon>
        <taxon>Emiliania</taxon>
    </lineage>
</organism>
<accession>A0A7S3X1D1</accession>
<evidence type="ECO:0000256" key="1">
    <source>
        <dbReference type="SAM" id="MobiDB-lite"/>
    </source>
</evidence>
<feature type="region of interest" description="Disordered" evidence="1">
    <location>
        <begin position="422"/>
        <end position="471"/>
    </location>
</feature>